<organism evidence="1 2">
    <name type="scientific">Pseudomonas graminis</name>
    <dbReference type="NCBI Taxonomy" id="158627"/>
    <lineage>
        <taxon>Bacteria</taxon>
        <taxon>Pseudomonadati</taxon>
        <taxon>Pseudomonadota</taxon>
        <taxon>Gammaproteobacteria</taxon>
        <taxon>Pseudomonadales</taxon>
        <taxon>Pseudomonadaceae</taxon>
        <taxon>Pseudomonas</taxon>
    </lineage>
</organism>
<dbReference type="AlphaFoldDB" id="A0A1C2DHG2"/>
<dbReference type="EMBL" id="MDEN01000068">
    <property type="protein sequence ID" value="OCX14214.1"/>
    <property type="molecule type" value="Genomic_DNA"/>
</dbReference>
<accession>A0A1C2DHG2</accession>
<comment type="caution">
    <text evidence="1">The sequence shown here is derived from an EMBL/GenBank/DDBJ whole genome shotgun (WGS) entry which is preliminary data.</text>
</comment>
<gene>
    <name evidence="1" type="ORF">BBI10_22040</name>
</gene>
<reference evidence="1 2" key="1">
    <citation type="submission" date="2016-08" db="EMBL/GenBank/DDBJ databases">
        <title>Whole genome sequence of Pseudomonas graminis strain UASWS1507, a potential biological control agent for agriculture.</title>
        <authorList>
            <person name="Crovadore J."/>
            <person name="Calmin G."/>
            <person name="Chablais R."/>
            <person name="Cochard B."/>
            <person name="Lefort F."/>
        </authorList>
    </citation>
    <scope>NUCLEOTIDE SEQUENCE [LARGE SCALE GENOMIC DNA]</scope>
    <source>
        <strain evidence="1 2">UASWS1507</strain>
    </source>
</reference>
<evidence type="ECO:0000313" key="2">
    <source>
        <dbReference type="Proteomes" id="UP000095143"/>
    </source>
</evidence>
<evidence type="ECO:0000313" key="1">
    <source>
        <dbReference type="EMBL" id="OCX14214.1"/>
    </source>
</evidence>
<name>A0A1C2DHG2_9PSED</name>
<sequence length="128" mass="14553">MTNSSLPSLQKHTLSDPANHTMVTWIVWRELSDEGNSTYKASIHDDSLDLLLVGFLGQDLELTHDMLLFNDEWAPENICGLARAGEHEAEAEHAQNVLWMSLTMTWICGESRLPVANRFQRSWCCPVR</sequence>
<proteinExistence type="predicted"/>
<protein>
    <submittedName>
        <fullName evidence="1">Uncharacterized protein</fullName>
    </submittedName>
</protein>
<dbReference type="Proteomes" id="UP000095143">
    <property type="component" value="Unassembled WGS sequence"/>
</dbReference>